<dbReference type="RefSeq" id="WP_067750094.1">
    <property type="nucleotide sequence ID" value="NZ_LT907988.1"/>
</dbReference>
<keyword evidence="1" id="KW-0732">Signal</keyword>
<dbReference type="EMBL" id="FLRC01000006">
    <property type="protein sequence ID" value="SBT24182.1"/>
    <property type="molecule type" value="Genomic_DNA"/>
</dbReference>
<evidence type="ECO:0000256" key="1">
    <source>
        <dbReference type="SAM" id="SignalP"/>
    </source>
</evidence>
<feature type="chain" id="PRO_5015062441" evidence="1">
    <location>
        <begin position="23"/>
        <end position="333"/>
    </location>
</feature>
<feature type="signal peptide" evidence="1">
    <location>
        <begin position="1"/>
        <end position="22"/>
    </location>
</feature>
<protein>
    <submittedName>
        <fullName evidence="3">Sigma-fimbriae tip adhesin</fullName>
    </submittedName>
</protein>
<proteinExistence type="predicted"/>
<reference evidence="4 5" key="2">
    <citation type="submission" date="2017-08" db="EMBL/GenBank/DDBJ databases">
        <authorList>
            <person name="de Groot N.N."/>
        </authorList>
    </citation>
    <scope>NUCLEOTIDE SEQUENCE [LARGE SCALE GENOMIC DNA]</scope>
    <source>
        <strain evidence="4">Orrdi1</strain>
    </source>
</reference>
<dbReference type="SMART" id="SM00972">
    <property type="entry name" value="SCPU"/>
    <property type="match status" value="1"/>
</dbReference>
<evidence type="ECO:0000313" key="5">
    <source>
        <dbReference type="Proteomes" id="UP000078558"/>
    </source>
</evidence>
<feature type="domain" description="Spore coat protein U/FanG" evidence="2">
    <location>
        <begin position="16"/>
        <end position="161"/>
    </location>
</feature>
<accession>A0A1C3JY17</accession>
<evidence type="ECO:0000313" key="4">
    <source>
        <dbReference type="EMBL" id="SOE51361.1"/>
    </source>
</evidence>
<sequence length="333" mass="34216">MTARRLIWLMGPLFLAAGAAQAQTCSATVAGGGITFNNVDPIALSAVTAQSTLSVTCNWGLLAAPTVRLCVNLGLGNSSTSVNPRRMQQGTANALQYLVRTGSAAGLVLGSTETNNQPLNVQMTWPGGGVNTLTQTFTLYGEILANQPAVPVTNAATTVYTETFSSASARLTYQGYALPVLDPGTCPVLLASNSPIGFTATANVTKNCTISAAPMAFPQGSTLGTALNATSSLTLRCSNTLPYAIALSGGGSNAVTARRMSRTANGVTTTVNYQLYLDSARSQIWGDGTGGTLRHTATGTGYPAQVTVYGQVPAQATPVPGDYSDTITATILF</sequence>
<dbReference type="AlphaFoldDB" id="A0A1C3JY17"/>
<dbReference type="OrthoDB" id="8751277at2"/>
<dbReference type="KEGG" id="odi:ODI_R3385"/>
<reference evidence="3 5" key="1">
    <citation type="submission" date="2016-06" db="EMBL/GenBank/DDBJ databases">
        <authorList>
            <person name="Kjaerup R.B."/>
            <person name="Dalgaard T.S."/>
            <person name="Juul-Madsen H.R."/>
        </authorList>
    </citation>
    <scope>NUCLEOTIDE SEQUENCE [LARGE SCALE GENOMIC DNA]</scope>
    <source>
        <strain evidence="3">Orrdi1</strain>
    </source>
</reference>
<dbReference type="Proteomes" id="UP000078558">
    <property type="component" value="Chromosome I"/>
</dbReference>
<dbReference type="Pfam" id="PF05229">
    <property type="entry name" value="SCPU"/>
    <property type="match status" value="2"/>
</dbReference>
<feature type="domain" description="Spore coat protein U/FanG" evidence="2">
    <location>
        <begin position="198"/>
        <end position="330"/>
    </location>
</feature>
<dbReference type="STRING" id="1851544.ODI_02270"/>
<keyword evidence="5" id="KW-1185">Reference proteome</keyword>
<dbReference type="EMBL" id="LT907988">
    <property type="protein sequence ID" value="SOE51361.1"/>
    <property type="molecule type" value="Genomic_DNA"/>
</dbReference>
<evidence type="ECO:0000313" key="3">
    <source>
        <dbReference type="EMBL" id="SBT24182.1"/>
    </source>
</evidence>
<dbReference type="PANTHER" id="PTHR37089:SF4">
    <property type="entry name" value="EXPORTED PROTEIN"/>
    <property type="match status" value="1"/>
</dbReference>
<organism evidence="3 5">
    <name type="scientific">Orrella dioscoreae</name>
    <dbReference type="NCBI Taxonomy" id="1851544"/>
    <lineage>
        <taxon>Bacteria</taxon>
        <taxon>Pseudomonadati</taxon>
        <taxon>Pseudomonadota</taxon>
        <taxon>Betaproteobacteria</taxon>
        <taxon>Burkholderiales</taxon>
        <taxon>Alcaligenaceae</taxon>
        <taxon>Orrella</taxon>
    </lineage>
</organism>
<dbReference type="InterPro" id="IPR007893">
    <property type="entry name" value="Spore_coat_U/FanG"/>
</dbReference>
<dbReference type="InterPro" id="IPR053167">
    <property type="entry name" value="Spore_coat_component"/>
</dbReference>
<dbReference type="PANTHER" id="PTHR37089">
    <property type="entry name" value="PROTEIN U-RELATED"/>
    <property type="match status" value="1"/>
</dbReference>
<name>A0A1C3JY17_9BURK</name>
<gene>
    <name evidence="3" type="ORF">ODI_02270</name>
    <name evidence="4" type="ORF">ODI_R3385</name>
</gene>
<evidence type="ECO:0000259" key="2">
    <source>
        <dbReference type="Pfam" id="PF05229"/>
    </source>
</evidence>